<evidence type="ECO:0000256" key="1">
    <source>
        <dbReference type="ARBA" id="ARBA00008791"/>
    </source>
</evidence>
<dbReference type="InterPro" id="IPR014729">
    <property type="entry name" value="Rossmann-like_a/b/a_fold"/>
</dbReference>
<gene>
    <name evidence="3" type="ORF">MF646_21250</name>
</gene>
<dbReference type="SUPFAM" id="SSF52402">
    <property type="entry name" value="Adenine nucleotide alpha hydrolases-like"/>
    <property type="match status" value="1"/>
</dbReference>
<sequence length="138" mass="15092">MFTKMIVALDGSEQSIRAAERAIDLAKISGAYTYVVYVVDGTTSKADVLQSWNSLGIAEKRKQKFKSVEASAKKEGIDYEVRILRGEPASTLVDFSVEIDADLIVIGSRGLNQFQQMILGSVSHKVVKRAACPVLIIK</sequence>
<keyword evidence="4" id="KW-1185">Reference proteome</keyword>
<dbReference type="CDD" id="cd00293">
    <property type="entry name" value="USP-like"/>
    <property type="match status" value="1"/>
</dbReference>
<dbReference type="InterPro" id="IPR006016">
    <property type="entry name" value="UspA"/>
</dbReference>
<evidence type="ECO:0000313" key="4">
    <source>
        <dbReference type="Proteomes" id="UP001139150"/>
    </source>
</evidence>
<comment type="caution">
    <text evidence="3">The sequence shown here is derived from an EMBL/GenBank/DDBJ whole genome shotgun (WGS) entry which is preliminary data.</text>
</comment>
<dbReference type="Gene3D" id="3.40.50.620">
    <property type="entry name" value="HUPs"/>
    <property type="match status" value="1"/>
</dbReference>
<dbReference type="InterPro" id="IPR006015">
    <property type="entry name" value="Universal_stress_UspA"/>
</dbReference>
<proteinExistence type="inferred from homology"/>
<accession>A0A9X2I9U1</accession>
<dbReference type="PANTHER" id="PTHR46268">
    <property type="entry name" value="STRESS RESPONSE PROTEIN NHAX"/>
    <property type="match status" value="1"/>
</dbReference>
<feature type="domain" description="UspA" evidence="2">
    <location>
        <begin position="1"/>
        <end position="138"/>
    </location>
</feature>
<name>A0A9X2I9U1_9BACI</name>
<dbReference type="Proteomes" id="UP001139150">
    <property type="component" value="Unassembled WGS sequence"/>
</dbReference>
<dbReference type="RefSeq" id="WP_250098505.1">
    <property type="nucleotide sequence ID" value="NZ_JAKRYL010000034.1"/>
</dbReference>
<dbReference type="PRINTS" id="PR01438">
    <property type="entry name" value="UNVRSLSTRESS"/>
</dbReference>
<evidence type="ECO:0000259" key="2">
    <source>
        <dbReference type="Pfam" id="PF00582"/>
    </source>
</evidence>
<dbReference type="AlphaFoldDB" id="A0A9X2I9U1"/>
<organism evidence="3 4">
    <name type="scientific">Halalkalibacter alkaliphilus</name>
    <dbReference type="NCBI Taxonomy" id="2917993"/>
    <lineage>
        <taxon>Bacteria</taxon>
        <taxon>Bacillati</taxon>
        <taxon>Bacillota</taxon>
        <taxon>Bacilli</taxon>
        <taxon>Bacillales</taxon>
        <taxon>Bacillaceae</taxon>
        <taxon>Halalkalibacter</taxon>
    </lineage>
</organism>
<dbReference type="Pfam" id="PF00582">
    <property type="entry name" value="Usp"/>
    <property type="match status" value="1"/>
</dbReference>
<evidence type="ECO:0000313" key="3">
    <source>
        <dbReference type="EMBL" id="MCL7749649.1"/>
    </source>
</evidence>
<protein>
    <submittedName>
        <fullName evidence="3">Universal stress protein</fullName>
    </submittedName>
</protein>
<dbReference type="PANTHER" id="PTHR46268:SF6">
    <property type="entry name" value="UNIVERSAL STRESS PROTEIN UP12"/>
    <property type="match status" value="1"/>
</dbReference>
<comment type="similarity">
    <text evidence="1">Belongs to the universal stress protein A family.</text>
</comment>
<reference evidence="3" key="1">
    <citation type="submission" date="2022-02" db="EMBL/GenBank/DDBJ databases">
        <title>Halalkalibacter sp. nov. isolated from Lonar Lake, India.</title>
        <authorList>
            <person name="Joshi A."/>
            <person name="Thite S."/>
            <person name="Lodha T."/>
        </authorList>
    </citation>
    <scope>NUCLEOTIDE SEQUENCE</scope>
    <source>
        <strain evidence="3">MEB205</strain>
    </source>
</reference>
<dbReference type="EMBL" id="JAKRYL010000034">
    <property type="protein sequence ID" value="MCL7749649.1"/>
    <property type="molecule type" value="Genomic_DNA"/>
</dbReference>